<name>A0A831SR39_PROAE</name>
<dbReference type="InterPro" id="IPR035959">
    <property type="entry name" value="RutC-like_sf"/>
</dbReference>
<dbReference type="PANTHER" id="PTHR43760">
    <property type="entry name" value="ENDORIBONUCLEASE-RELATED"/>
    <property type="match status" value="1"/>
</dbReference>
<dbReference type="AlphaFoldDB" id="A0A831SR39"/>
<organism evidence="1">
    <name type="scientific">Prosthecochloris aestuarii</name>
    <dbReference type="NCBI Taxonomy" id="1102"/>
    <lineage>
        <taxon>Bacteria</taxon>
        <taxon>Pseudomonadati</taxon>
        <taxon>Chlorobiota</taxon>
        <taxon>Chlorobiia</taxon>
        <taxon>Chlorobiales</taxon>
        <taxon>Chlorobiaceae</taxon>
        <taxon>Prosthecochloris</taxon>
    </lineage>
</organism>
<sequence>MSLVEERLKKAGIILPEPAQPAGIYRSAVKYGNLVFTSGQLPLVNGVLCRPGGTGKVNEINQQDAADAARIALLNALAAVKSVAGSLDSVEQIVRMTVYVASEAFFSRQHIVANAASAVLYEAFAEKGRHARSAVGVAELPMDASVEIELIAGLR</sequence>
<protein>
    <submittedName>
        <fullName evidence="1">RidA family protein</fullName>
    </submittedName>
</protein>
<dbReference type="InterPro" id="IPR006175">
    <property type="entry name" value="YjgF/YER057c/UK114"/>
</dbReference>
<comment type="caution">
    <text evidence="1">The sequence shown here is derived from an EMBL/GenBank/DDBJ whole genome shotgun (WGS) entry which is preliminary data.</text>
</comment>
<dbReference type="EMBL" id="DSBW01000148">
    <property type="protein sequence ID" value="HED31366.1"/>
    <property type="molecule type" value="Genomic_DNA"/>
</dbReference>
<dbReference type="Gene3D" id="3.30.1330.40">
    <property type="entry name" value="RutC-like"/>
    <property type="match status" value="1"/>
</dbReference>
<dbReference type="PANTHER" id="PTHR43760:SF1">
    <property type="entry name" value="ENDORIBONUCLEASE L-PSP_CHORISMATE MUTASE-LIKE DOMAIN-CONTAINING PROTEIN"/>
    <property type="match status" value="1"/>
</dbReference>
<dbReference type="InterPro" id="IPR013813">
    <property type="entry name" value="Endoribo_LPSP/chorism_mut-like"/>
</dbReference>
<dbReference type="Proteomes" id="UP000886335">
    <property type="component" value="Unassembled WGS sequence"/>
</dbReference>
<dbReference type="CDD" id="cd02199">
    <property type="entry name" value="YjgF_YER057c_UK114_like_1"/>
    <property type="match status" value="1"/>
</dbReference>
<accession>A0A831SR39</accession>
<reference evidence="1" key="1">
    <citation type="journal article" date="2020" name="mSystems">
        <title>Genome- and Community-Level Interaction Insights into Carbon Utilization and Element Cycling Functions of Hydrothermarchaeota in Hydrothermal Sediment.</title>
        <authorList>
            <person name="Zhou Z."/>
            <person name="Liu Y."/>
            <person name="Xu W."/>
            <person name="Pan J."/>
            <person name="Luo Z.H."/>
            <person name="Li M."/>
        </authorList>
    </citation>
    <scope>NUCLEOTIDE SEQUENCE [LARGE SCALE GENOMIC DNA]</scope>
    <source>
        <strain evidence="1">SpSt-1181</strain>
    </source>
</reference>
<dbReference type="Pfam" id="PF01042">
    <property type="entry name" value="Ribonuc_L-PSP"/>
    <property type="match status" value="1"/>
</dbReference>
<proteinExistence type="predicted"/>
<dbReference type="SUPFAM" id="SSF55298">
    <property type="entry name" value="YjgF-like"/>
    <property type="match status" value="1"/>
</dbReference>
<gene>
    <name evidence="1" type="ORF">ENN50_06755</name>
</gene>
<evidence type="ECO:0000313" key="1">
    <source>
        <dbReference type="EMBL" id="HED31366.1"/>
    </source>
</evidence>